<dbReference type="GO" id="GO:0005886">
    <property type="term" value="C:plasma membrane"/>
    <property type="evidence" value="ECO:0007669"/>
    <property type="project" value="TreeGrafter"/>
</dbReference>
<keyword evidence="6" id="KW-0902">Two-component regulatory system</keyword>
<comment type="catalytic activity">
    <reaction evidence="1">
        <text>ATP + protein L-histidine = ADP + protein N-phospho-L-histidine.</text>
        <dbReference type="EC" id="2.7.13.3"/>
    </reaction>
</comment>
<keyword evidence="5" id="KW-0418">Kinase</keyword>
<dbReference type="SUPFAM" id="SSF55874">
    <property type="entry name" value="ATPase domain of HSP90 chaperone/DNA topoisomerase II/histidine kinase"/>
    <property type="match status" value="1"/>
</dbReference>
<protein>
    <recommendedName>
        <fullName evidence="2">histidine kinase</fullName>
        <ecNumber evidence="2">2.7.13.3</ecNumber>
    </recommendedName>
</protein>
<evidence type="ECO:0000313" key="11">
    <source>
        <dbReference type="Proteomes" id="UP000238762"/>
    </source>
</evidence>
<dbReference type="InterPro" id="IPR003661">
    <property type="entry name" value="HisK_dim/P_dom"/>
</dbReference>
<dbReference type="AlphaFoldDB" id="A0A2T1C6X5"/>
<feature type="domain" description="Histidine kinase" evidence="8">
    <location>
        <begin position="313"/>
        <end position="541"/>
    </location>
</feature>
<dbReference type="Gene3D" id="1.10.287.130">
    <property type="match status" value="1"/>
</dbReference>
<dbReference type="InterPro" id="IPR036097">
    <property type="entry name" value="HisK_dim/P_sf"/>
</dbReference>
<evidence type="ECO:0000256" key="2">
    <source>
        <dbReference type="ARBA" id="ARBA00012438"/>
    </source>
</evidence>
<evidence type="ECO:0000256" key="5">
    <source>
        <dbReference type="ARBA" id="ARBA00022777"/>
    </source>
</evidence>
<dbReference type="PRINTS" id="PR00344">
    <property type="entry name" value="BCTRLSENSOR"/>
</dbReference>
<name>A0A2T1C6X5_9CYAN</name>
<keyword evidence="3" id="KW-0597">Phosphoprotein</keyword>
<dbReference type="PANTHER" id="PTHR43047:SF63">
    <property type="entry name" value="HISTIDINE KINASE"/>
    <property type="match status" value="1"/>
</dbReference>
<reference evidence="10 11" key="2">
    <citation type="submission" date="2018-03" db="EMBL/GenBank/DDBJ databases">
        <title>The ancient ancestry and fast evolution of plastids.</title>
        <authorList>
            <person name="Moore K.R."/>
            <person name="Magnabosco C."/>
            <person name="Momper L."/>
            <person name="Gold D.A."/>
            <person name="Bosak T."/>
            <person name="Fournier G.P."/>
        </authorList>
    </citation>
    <scope>NUCLEOTIDE SEQUENCE [LARGE SCALE GENOMIC DNA]</scope>
    <source>
        <strain evidence="10 11">CCAP 1448/3</strain>
    </source>
</reference>
<dbReference type="EMBL" id="PVWJ01000019">
    <property type="protein sequence ID" value="PSB04020.1"/>
    <property type="molecule type" value="Genomic_DNA"/>
</dbReference>
<evidence type="ECO:0000259" key="9">
    <source>
        <dbReference type="PROSITE" id="PS50110"/>
    </source>
</evidence>
<evidence type="ECO:0000259" key="8">
    <source>
        <dbReference type="PROSITE" id="PS50109"/>
    </source>
</evidence>
<dbReference type="SMART" id="SM00388">
    <property type="entry name" value="HisKA"/>
    <property type="match status" value="1"/>
</dbReference>
<dbReference type="PROSITE" id="PS50109">
    <property type="entry name" value="HIS_KIN"/>
    <property type="match status" value="1"/>
</dbReference>
<reference evidence="10 11" key="1">
    <citation type="submission" date="2018-02" db="EMBL/GenBank/DDBJ databases">
        <authorList>
            <person name="Cohen D.B."/>
            <person name="Kent A.D."/>
        </authorList>
    </citation>
    <scope>NUCLEOTIDE SEQUENCE [LARGE SCALE GENOMIC DNA]</scope>
    <source>
        <strain evidence="10 11">CCAP 1448/3</strain>
    </source>
</reference>
<dbReference type="CDD" id="cd00082">
    <property type="entry name" value="HisKA"/>
    <property type="match status" value="1"/>
</dbReference>
<comment type="caution">
    <text evidence="7">Lacks conserved residue(s) required for the propagation of feature annotation.</text>
</comment>
<dbReference type="PANTHER" id="PTHR43047">
    <property type="entry name" value="TWO-COMPONENT HISTIDINE PROTEIN KINASE"/>
    <property type="match status" value="1"/>
</dbReference>
<dbReference type="OrthoDB" id="510512at2"/>
<dbReference type="CDD" id="cd16922">
    <property type="entry name" value="HATPase_EvgS-ArcB-TorS-like"/>
    <property type="match status" value="1"/>
</dbReference>
<dbReference type="SUPFAM" id="SSF47384">
    <property type="entry name" value="Homodimeric domain of signal transducing histidine kinase"/>
    <property type="match status" value="1"/>
</dbReference>
<dbReference type="InterPro" id="IPR004358">
    <property type="entry name" value="Sig_transdc_His_kin-like_C"/>
</dbReference>
<evidence type="ECO:0000256" key="1">
    <source>
        <dbReference type="ARBA" id="ARBA00000085"/>
    </source>
</evidence>
<dbReference type="RefSeq" id="WP_106287679.1">
    <property type="nucleotide sequence ID" value="NZ_PVWJ01000019.1"/>
</dbReference>
<dbReference type="GO" id="GO:0009927">
    <property type="term" value="F:histidine phosphotransfer kinase activity"/>
    <property type="evidence" value="ECO:0007669"/>
    <property type="project" value="TreeGrafter"/>
</dbReference>
<dbReference type="SMART" id="SM00387">
    <property type="entry name" value="HATPase_c"/>
    <property type="match status" value="1"/>
</dbReference>
<dbReference type="Pfam" id="PF02518">
    <property type="entry name" value="HATPase_c"/>
    <property type="match status" value="1"/>
</dbReference>
<organism evidence="10 11">
    <name type="scientific">Merismopedia glauca CCAP 1448/3</name>
    <dbReference type="NCBI Taxonomy" id="1296344"/>
    <lineage>
        <taxon>Bacteria</taxon>
        <taxon>Bacillati</taxon>
        <taxon>Cyanobacteriota</taxon>
        <taxon>Cyanophyceae</taxon>
        <taxon>Synechococcales</taxon>
        <taxon>Merismopediaceae</taxon>
        <taxon>Merismopedia</taxon>
    </lineage>
</organism>
<dbReference type="InterPro" id="IPR003594">
    <property type="entry name" value="HATPase_dom"/>
</dbReference>
<gene>
    <name evidence="10" type="ORF">C7B64_05640</name>
</gene>
<dbReference type="SMART" id="SM00448">
    <property type="entry name" value="REC"/>
    <property type="match status" value="1"/>
</dbReference>
<comment type="caution">
    <text evidence="10">The sequence shown here is derived from an EMBL/GenBank/DDBJ whole genome shotgun (WGS) entry which is preliminary data.</text>
</comment>
<evidence type="ECO:0000256" key="7">
    <source>
        <dbReference type="PROSITE-ProRule" id="PRU00169"/>
    </source>
</evidence>
<dbReference type="Proteomes" id="UP000238762">
    <property type="component" value="Unassembled WGS sequence"/>
</dbReference>
<dbReference type="SUPFAM" id="SSF52172">
    <property type="entry name" value="CheY-like"/>
    <property type="match status" value="1"/>
</dbReference>
<dbReference type="InterPro" id="IPR011006">
    <property type="entry name" value="CheY-like_superfamily"/>
</dbReference>
<dbReference type="InterPro" id="IPR036890">
    <property type="entry name" value="HATPase_C_sf"/>
</dbReference>
<evidence type="ECO:0000256" key="6">
    <source>
        <dbReference type="ARBA" id="ARBA00023012"/>
    </source>
</evidence>
<dbReference type="Gene3D" id="3.30.565.10">
    <property type="entry name" value="Histidine kinase-like ATPase, C-terminal domain"/>
    <property type="match status" value="1"/>
</dbReference>
<dbReference type="InterPro" id="IPR005467">
    <property type="entry name" value="His_kinase_dom"/>
</dbReference>
<sequence>MLLSKARLIEFIELVPMVGEDASLDSIWEIFGNINPNNRLVVVDKHKQPLGAIALSDFVAKLWQTGIKLPLVNLPSSQDLTAQSYISEPLEILPAQLDLQQFWQHLSAPVNLNPQQQYALVNETGEYVGLLNSWLVLQYLAQHQIPVNHKKTETPIPSKVTGNHLEFLIQLLENFPLPVMLQADVGQVISQNQNWQAQISQVPVISQIPSINQINLFSNGELLSKGELIEHSHRDSHLEPYWQLIKIPLPQDLLVETASSKSLGAMQVSNADDLLWLVVAVDITHQQQIAAELAAKNADLVQLNRLKDEFLACVSHELKTPLTTVLGLSTLLKAGKVGELNERQSRYMGLIDKSGRQLMTVVNDILDLTRLETSQIELELAPFPIARVCDRAYQQALQLYLGKHQPVEPQAAEIEFSLNIEPELEDIIADEQRLCQMLVHLLSNAFKFTKSGGEIGLKVSHRQGWIAFTVWDTGIGIPAEKQHLLFQKFQQLESPLTREFEGIGLGLVLTQRLARLHGGDLSFISEAGKGSQFTLLLPPIPPRDWRFSLVEEGVEDKAKLWETGELAHQLKSLTPHRLVSSQLVLVVETVPRYIEDLTEKLSSLGYWVVVARSGTEAIEKARQFQPAAILLNPLLPLLSGWDVLIILKADERTRQIPVAITATVAEKETALQSQAEDFLTLPVEASALQQSLMRLTRLTGNNNPNLAILHLTAPYGFDLVQSHGDELFTSATEPLHTLVSQLNYRVLEADDLEQADFMARVWQPDVIVFDAVGIAEPVAYLEQLSHSSYLGSLPIVTVGERATQAGNQIKNLSVFPCLSTSSDRVDSSVRTTSNLLQVIQVAAGLVWEHSILVLDVEAISNPVTSMLSNGDRTLHSDWLLAATQYLHTAGLRSVFSHSWVEVKTQMAAHYFDLLLIYWECIPSDRQVIEELLTLAKISDRPPVLLLDRTEMSNPQSSSSTIFKVFTNIGDRIICGDTYSMADLVKLINQAIAAKN</sequence>
<feature type="domain" description="Response regulatory" evidence="9">
    <location>
        <begin position="583"/>
        <end position="696"/>
    </location>
</feature>
<dbReference type="GO" id="GO:0000155">
    <property type="term" value="F:phosphorelay sensor kinase activity"/>
    <property type="evidence" value="ECO:0007669"/>
    <property type="project" value="InterPro"/>
</dbReference>
<dbReference type="Gene3D" id="3.40.50.2300">
    <property type="match status" value="1"/>
</dbReference>
<dbReference type="Pfam" id="PF00512">
    <property type="entry name" value="HisKA"/>
    <property type="match status" value="1"/>
</dbReference>
<dbReference type="InterPro" id="IPR001789">
    <property type="entry name" value="Sig_transdc_resp-reg_receiver"/>
</dbReference>
<evidence type="ECO:0000256" key="4">
    <source>
        <dbReference type="ARBA" id="ARBA00022679"/>
    </source>
</evidence>
<dbReference type="PROSITE" id="PS50110">
    <property type="entry name" value="RESPONSE_REGULATORY"/>
    <property type="match status" value="1"/>
</dbReference>
<proteinExistence type="predicted"/>
<accession>A0A2T1C6X5</accession>
<evidence type="ECO:0000256" key="3">
    <source>
        <dbReference type="ARBA" id="ARBA00022553"/>
    </source>
</evidence>
<dbReference type="Pfam" id="PF00072">
    <property type="entry name" value="Response_reg"/>
    <property type="match status" value="1"/>
</dbReference>
<keyword evidence="11" id="KW-1185">Reference proteome</keyword>
<dbReference type="EC" id="2.7.13.3" evidence="2"/>
<evidence type="ECO:0000313" key="10">
    <source>
        <dbReference type="EMBL" id="PSB04020.1"/>
    </source>
</evidence>
<keyword evidence="4" id="KW-0808">Transferase</keyword>